<keyword evidence="4" id="KW-0274">FAD</keyword>
<name>A0A8J6I0K2_9FIRM</name>
<dbReference type="InterPro" id="IPR036188">
    <property type="entry name" value="FAD/NAD-bd_sf"/>
</dbReference>
<feature type="transmembrane region" description="Helical" evidence="8">
    <location>
        <begin position="613"/>
        <end position="633"/>
    </location>
</feature>
<dbReference type="PANTHER" id="PTHR43706:SF47">
    <property type="entry name" value="EXTERNAL NADH-UBIQUINONE OXIDOREDUCTASE 1, MITOCHONDRIAL-RELATED"/>
    <property type="match status" value="1"/>
</dbReference>
<feature type="domain" description="FAD/NAD(P)-binding" evidence="9">
    <location>
        <begin position="3"/>
        <end position="315"/>
    </location>
</feature>
<dbReference type="GO" id="GO:0050136">
    <property type="term" value="F:NADH dehydrogenase (quinone) (non-electrogenic) activity"/>
    <property type="evidence" value="ECO:0007669"/>
    <property type="project" value="UniProtKB-EC"/>
</dbReference>
<keyword evidence="8" id="KW-0812">Transmembrane</keyword>
<dbReference type="SUPFAM" id="SSF51905">
    <property type="entry name" value="FAD/NAD(P)-binding domain"/>
    <property type="match status" value="2"/>
</dbReference>
<evidence type="ECO:0000256" key="1">
    <source>
        <dbReference type="ARBA" id="ARBA00005272"/>
    </source>
</evidence>
<evidence type="ECO:0000256" key="6">
    <source>
        <dbReference type="ARBA" id="ARBA00023027"/>
    </source>
</evidence>
<sequence length="705" mass="77749">MPKIVIIGGGYAGVLTAKKLAKKFKKDPTTSITIIDKNPFHTMLTELHEVAAGRVEEDSIRISFRKIFAGRNINFVQDFIEEVDLQQKKVLGRSGTYDYDYLVMAVGSRPTYFGIPGAKEYTFPLWSYEDAVRLREHILDRFRRAAAETNQQERSRLLTFHIVGAGLTGVEMAGELAEYVPILCERFEIDRKEVSLFNVDLVPRPVPTLPEKLSVKIQRRLEKMGVRMLLNTKVVAIGPDYIDLSTGEQVSRQTAGTVIWVAGIESAHVDFKPEDTVTTAARGRLDTDKYLRSVDDERLYVAGDNINYIPAGASEPVPQMVENCEQSSAIVAHNIYVSITGKGQLKEYKPSFHGVMICIGGRYGVARVGLPGFMVNLPSFPAMFTKHFINIVYFAQVLGWNKIFSYLKHEFFTIRNKRSFVGGHLSNRTPSFLLVPIRLWLGGVWLFEGVMKIVGGWLRSPKLTGFFGGANAWYDMILGKATDGVNSATTAAAALNDAVSAATEVAAPVADAVAAATNTITSAAPDAVAAATEAVSAVADAVASATQAVPQAVASVGTVLMNWNIFGLFKMIFVSGKSLVQSTLADFAFKLDIPILNWFINTFVLPYDWMQMAMQIFVVAAEILIGLALIAGLFTTPASALALVLLFMFMTTTGLYLSTFWMFFAAIALLWGAGSIFGLDYYVTPLLKKLWKRLGFVRRLYIYHD</sequence>
<comment type="similarity">
    <text evidence="1">Belongs to the NADH dehydrogenase family.</text>
</comment>
<organism evidence="10 11">
    <name type="scientific">Capillibacterium thermochitinicola</name>
    <dbReference type="NCBI Taxonomy" id="2699427"/>
    <lineage>
        <taxon>Bacteria</taxon>
        <taxon>Bacillati</taxon>
        <taxon>Bacillota</taxon>
        <taxon>Capillibacterium</taxon>
    </lineage>
</organism>
<dbReference type="Gene3D" id="3.50.50.100">
    <property type="match status" value="1"/>
</dbReference>
<evidence type="ECO:0000313" key="11">
    <source>
        <dbReference type="Proteomes" id="UP000657177"/>
    </source>
</evidence>
<evidence type="ECO:0000256" key="3">
    <source>
        <dbReference type="ARBA" id="ARBA00022630"/>
    </source>
</evidence>
<comment type="catalytic activity">
    <reaction evidence="7">
        <text>a quinone + NADH + H(+) = a quinol + NAD(+)</text>
        <dbReference type="Rhea" id="RHEA:46160"/>
        <dbReference type="ChEBI" id="CHEBI:15378"/>
        <dbReference type="ChEBI" id="CHEBI:24646"/>
        <dbReference type="ChEBI" id="CHEBI:57540"/>
        <dbReference type="ChEBI" id="CHEBI:57945"/>
        <dbReference type="ChEBI" id="CHEBI:132124"/>
        <dbReference type="EC" id="1.6.5.9"/>
    </reaction>
</comment>
<evidence type="ECO:0000256" key="8">
    <source>
        <dbReference type="SAM" id="Phobius"/>
    </source>
</evidence>
<evidence type="ECO:0000256" key="7">
    <source>
        <dbReference type="ARBA" id="ARBA00047599"/>
    </source>
</evidence>
<keyword evidence="11" id="KW-1185">Reference proteome</keyword>
<feature type="transmembrane region" description="Helical" evidence="8">
    <location>
        <begin position="640"/>
        <end position="657"/>
    </location>
</feature>
<dbReference type="EC" id="1.6.5.9" evidence="2"/>
<gene>
    <name evidence="10" type="ORF">G5B42_07630</name>
</gene>
<dbReference type="PRINTS" id="PR00368">
    <property type="entry name" value="FADPNR"/>
</dbReference>
<dbReference type="RefSeq" id="WP_181339877.1">
    <property type="nucleotide sequence ID" value="NZ_JAAKDE010000014.1"/>
</dbReference>
<protein>
    <recommendedName>
        <fullName evidence="2">NADH:ubiquinone reductase (non-electrogenic)</fullName>
        <ecNumber evidence="2">1.6.5.9</ecNumber>
    </recommendedName>
</protein>
<feature type="transmembrane region" description="Helical" evidence="8">
    <location>
        <begin position="663"/>
        <end position="683"/>
    </location>
</feature>
<dbReference type="EMBL" id="JAAKDE010000014">
    <property type="protein sequence ID" value="MBA2133410.1"/>
    <property type="molecule type" value="Genomic_DNA"/>
</dbReference>
<evidence type="ECO:0000313" key="10">
    <source>
        <dbReference type="EMBL" id="MBA2133410.1"/>
    </source>
</evidence>
<accession>A0A8J6I0K2</accession>
<reference evidence="10" key="1">
    <citation type="submission" date="2020-06" db="EMBL/GenBank/DDBJ databases">
        <title>Novel chitinolytic bacterium.</title>
        <authorList>
            <person name="Ungkulpasvich U."/>
            <person name="Kosugi A."/>
            <person name="Uke A."/>
        </authorList>
    </citation>
    <scope>NUCLEOTIDE SEQUENCE</scope>
    <source>
        <strain evidence="10">UUS1-1</strain>
    </source>
</reference>
<keyword evidence="5" id="KW-0560">Oxidoreductase</keyword>
<dbReference type="InterPro" id="IPR045024">
    <property type="entry name" value="NDH-2"/>
</dbReference>
<dbReference type="Proteomes" id="UP000657177">
    <property type="component" value="Unassembled WGS sequence"/>
</dbReference>
<keyword evidence="8" id="KW-0472">Membrane</keyword>
<proteinExistence type="inferred from homology"/>
<dbReference type="AlphaFoldDB" id="A0A8J6I0K2"/>
<keyword evidence="8" id="KW-1133">Transmembrane helix</keyword>
<dbReference type="PANTHER" id="PTHR43706">
    <property type="entry name" value="NADH DEHYDROGENASE"/>
    <property type="match status" value="1"/>
</dbReference>
<comment type="caution">
    <text evidence="10">The sequence shown here is derived from an EMBL/GenBank/DDBJ whole genome shotgun (WGS) entry which is preliminary data.</text>
</comment>
<dbReference type="Pfam" id="PF07992">
    <property type="entry name" value="Pyr_redox_2"/>
    <property type="match status" value="1"/>
</dbReference>
<keyword evidence="3" id="KW-0285">Flavoprotein</keyword>
<dbReference type="InterPro" id="IPR023753">
    <property type="entry name" value="FAD/NAD-binding_dom"/>
</dbReference>
<evidence type="ECO:0000256" key="5">
    <source>
        <dbReference type="ARBA" id="ARBA00023002"/>
    </source>
</evidence>
<evidence type="ECO:0000256" key="4">
    <source>
        <dbReference type="ARBA" id="ARBA00022827"/>
    </source>
</evidence>
<keyword evidence="6" id="KW-0520">NAD</keyword>
<evidence type="ECO:0000259" key="9">
    <source>
        <dbReference type="Pfam" id="PF07992"/>
    </source>
</evidence>
<evidence type="ECO:0000256" key="2">
    <source>
        <dbReference type="ARBA" id="ARBA00012637"/>
    </source>
</evidence>